<dbReference type="Pfam" id="PF14492">
    <property type="entry name" value="EFG_III"/>
    <property type="match status" value="1"/>
</dbReference>
<dbReference type="SUPFAM" id="SSF54211">
    <property type="entry name" value="Ribosomal protein S5 domain 2-like"/>
    <property type="match status" value="1"/>
</dbReference>
<dbReference type="InterPro" id="IPR009000">
    <property type="entry name" value="Transl_B-barrel_sf"/>
</dbReference>
<dbReference type="CDD" id="cd03711">
    <property type="entry name" value="Tet_C"/>
    <property type="match status" value="1"/>
</dbReference>
<dbReference type="NCBIfam" id="TIGR00231">
    <property type="entry name" value="small_GTP"/>
    <property type="match status" value="1"/>
</dbReference>
<dbReference type="RefSeq" id="WP_024038312.1">
    <property type="nucleotide sequence ID" value="NZ_CACRUE010000045.1"/>
</dbReference>
<dbReference type="PRINTS" id="PR01037">
    <property type="entry name" value="TCRTETOQM"/>
</dbReference>
<evidence type="ECO:0000259" key="5">
    <source>
        <dbReference type="PROSITE" id="PS51722"/>
    </source>
</evidence>
<dbReference type="GO" id="GO:0046677">
    <property type="term" value="P:response to antibiotic"/>
    <property type="evidence" value="ECO:0007669"/>
    <property type="project" value="UniProtKB-KW"/>
</dbReference>
<dbReference type="EMBL" id="CACRUE010000045">
    <property type="protein sequence ID" value="VYU52909.1"/>
    <property type="molecule type" value="Genomic_DNA"/>
</dbReference>
<gene>
    <name evidence="6" type="primary">tetM</name>
    <name evidence="6" type="ORF">IBLFYP30_00464</name>
</gene>
<dbReference type="InterPro" id="IPR020568">
    <property type="entry name" value="Ribosomal_Su5_D2-typ_SF"/>
</dbReference>
<dbReference type="InterPro" id="IPR014721">
    <property type="entry name" value="Ribsml_uS5_D2-typ_fold_subgr"/>
</dbReference>
<dbReference type="PROSITE" id="PS00301">
    <property type="entry name" value="G_TR_1"/>
    <property type="match status" value="1"/>
</dbReference>
<dbReference type="Gene3D" id="3.40.50.300">
    <property type="entry name" value="P-loop containing nucleotide triphosphate hydrolases"/>
    <property type="match status" value="1"/>
</dbReference>
<evidence type="ECO:0000313" key="6">
    <source>
        <dbReference type="EMBL" id="VYU52909.1"/>
    </source>
</evidence>
<dbReference type="Gene3D" id="3.30.70.870">
    <property type="entry name" value="Elongation Factor G (Translational Gtpase), domain 3"/>
    <property type="match status" value="1"/>
</dbReference>
<name>A0A6N3FM42_9FIRM</name>
<dbReference type="InterPro" id="IPR000640">
    <property type="entry name" value="EFG_V-like"/>
</dbReference>
<protein>
    <submittedName>
        <fullName evidence="6">Tetracycline resistance protein TetM</fullName>
    </submittedName>
</protein>
<dbReference type="InterPro" id="IPR041095">
    <property type="entry name" value="EFG_II"/>
</dbReference>
<keyword evidence="3" id="KW-0342">GTP-binding</keyword>
<evidence type="ECO:0000256" key="1">
    <source>
        <dbReference type="ARBA" id="ARBA00022741"/>
    </source>
</evidence>
<dbReference type="SUPFAM" id="SSF50447">
    <property type="entry name" value="Translation proteins"/>
    <property type="match status" value="1"/>
</dbReference>
<dbReference type="InterPro" id="IPR005225">
    <property type="entry name" value="Small_GTP-bd"/>
</dbReference>
<evidence type="ECO:0000256" key="2">
    <source>
        <dbReference type="ARBA" id="ARBA00022917"/>
    </source>
</evidence>
<dbReference type="Gene3D" id="3.30.230.10">
    <property type="match status" value="1"/>
</dbReference>
<dbReference type="Pfam" id="PF00679">
    <property type="entry name" value="EFG_C"/>
    <property type="match status" value="1"/>
</dbReference>
<dbReference type="InterPro" id="IPR035647">
    <property type="entry name" value="EFG_III/V"/>
</dbReference>
<dbReference type="GO" id="GO:0006412">
    <property type="term" value="P:translation"/>
    <property type="evidence" value="ECO:0007669"/>
    <property type="project" value="UniProtKB-KW"/>
</dbReference>
<dbReference type="SUPFAM" id="SSF52540">
    <property type="entry name" value="P-loop containing nucleoside triphosphate hydrolases"/>
    <property type="match status" value="1"/>
</dbReference>
<feature type="domain" description="Tr-type G" evidence="5">
    <location>
        <begin position="1"/>
        <end position="234"/>
    </location>
</feature>
<dbReference type="Pfam" id="PF00009">
    <property type="entry name" value="GTP_EFTU"/>
    <property type="match status" value="1"/>
</dbReference>
<dbReference type="Pfam" id="PF03764">
    <property type="entry name" value="EFG_IV"/>
    <property type="match status" value="1"/>
</dbReference>
<evidence type="ECO:0000256" key="4">
    <source>
        <dbReference type="ARBA" id="ARBA00023251"/>
    </source>
</evidence>
<dbReference type="PANTHER" id="PTHR43261:SF1">
    <property type="entry name" value="RIBOSOME-RELEASING FACTOR 2, MITOCHONDRIAL"/>
    <property type="match status" value="1"/>
</dbReference>
<keyword evidence="1" id="KW-0547">Nucleotide-binding</keyword>
<dbReference type="GO" id="GO:0003924">
    <property type="term" value="F:GTPase activity"/>
    <property type="evidence" value="ECO:0007669"/>
    <property type="project" value="InterPro"/>
</dbReference>
<keyword evidence="2" id="KW-0648">Protein biosynthesis</keyword>
<evidence type="ECO:0000256" key="3">
    <source>
        <dbReference type="ARBA" id="ARBA00023134"/>
    </source>
</evidence>
<dbReference type="Gene3D" id="3.30.70.240">
    <property type="match status" value="1"/>
</dbReference>
<dbReference type="SMART" id="SM00838">
    <property type="entry name" value="EFG_C"/>
    <property type="match status" value="1"/>
</dbReference>
<dbReference type="InterPro" id="IPR005517">
    <property type="entry name" value="Transl_elong_EFG/EF2_IV"/>
</dbReference>
<dbReference type="PRINTS" id="PR00315">
    <property type="entry name" value="ELONGATNFCT"/>
</dbReference>
<keyword evidence="4" id="KW-0046">Antibiotic resistance</keyword>
<dbReference type="InterPro" id="IPR027417">
    <property type="entry name" value="P-loop_NTPase"/>
</dbReference>
<dbReference type="InterPro" id="IPR031157">
    <property type="entry name" value="G_TR_CS"/>
</dbReference>
<dbReference type="PANTHER" id="PTHR43261">
    <property type="entry name" value="TRANSLATION ELONGATION FACTOR G-RELATED"/>
    <property type="match status" value="1"/>
</dbReference>
<organism evidence="6">
    <name type="scientific">Intestinibacter bartlettii</name>
    <dbReference type="NCBI Taxonomy" id="261299"/>
    <lineage>
        <taxon>Bacteria</taxon>
        <taxon>Bacillati</taxon>
        <taxon>Bacillota</taxon>
        <taxon>Clostridia</taxon>
        <taxon>Peptostreptococcales</taxon>
        <taxon>Peptostreptococcaceae</taxon>
        <taxon>Intestinibacter</taxon>
    </lineage>
</organism>
<dbReference type="GO" id="GO:0005525">
    <property type="term" value="F:GTP binding"/>
    <property type="evidence" value="ECO:0007669"/>
    <property type="project" value="UniProtKB-KW"/>
</dbReference>
<dbReference type="SMART" id="SM00889">
    <property type="entry name" value="EFG_IV"/>
    <property type="match status" value="1"/>
</dbReference>
<dbReference type="PROSITE" id="PS51722">
    <property type="entry name" value="G_TR_2"/>
    <property type="match status" value="1"/>
</dbReference>
<reference evidence="6" key="1">
    <citation type="submission" date="2019-11" db="EMBL/GenBank/DDBJ databases">
        <authorList>
            <person name="Feng L."/>
        </authorList>
    </citation>
    <scope>NUCLEOTIDE SEQUENCE</scope>
    <source>
        <strain evidence="6">IbartlettiiLFYP30</strain>
    </source>
</reference>
<dbReference type="GO" id="GO:0032790">
    <property type="term" value="P:ribosome disassembly"/>
    <property type="evidence" value="ECO:0007669"/>
    <property type="project" value="TreeGrafter"/>
</dbReference>
<dbReference type="InterPro" id="IPR035650">
    <property type="entry name" value="Tet_C"/>
</dbReference>
<dbReference type="AlphaFoldDB" id="A0A6N3FM42"/>
<proteinExistence type="predicted"/>
<dbReference type="SUPFAM" id="SSF54980">
    <property type="entry name" value="EF-G C-terminal domain-like"/>
    <property type="match status" value="2"/>
</dbReference>
<dbReference type="InterPro" id="IPR000795">
    <property type="entry name" value="T_Tr_GTP-bd_dom"/>
</dbReference>
<dbReference type="Gene3D" id="2.40.30.10">
    <property type="entry name" value="Translation factors"/>
    <property type="match status" value="1"/>
</dbReference>
<sequence>MIKTIGILAHVDAGKTSLSEQILYHTKSIRSRGRVDHKNTFLDNYEVERKRGITVFSKIARFFYNENEYFLVDTPGHVDFSGQMERSLDILDYAILVVSGTQKVQSHTSTVFKLLKKKNIPTFIFINKIDSENFFIDEVISDIKENLDSNIIDMTDEFKNEDFSEDIIDFIAERDEDLMEVYFESGYNKKLWEDNLKKQIKENKIYPVFRGSALNDINIESFIESFDKLTTTSYDENNEFLAKVCNVKYEYKNKEVYIKVLSGKLNVKDEVKYFYKDEIIEEKINSIYLKNGEKTSISKSIAAGQIGAISGLSNINIGQYITSKSNEDIEILKTKNKETIIPTLRTKVIFDESLNIKDVLSMFKILEAEEPSLNVFYSEKLKEISISIMGKVQLEILKELIKNRFDVEVDFGKCEILYKETIKTPCIGSGHYEPLKHYAEVHLKIEPNVRGGGIVFESIAHVDDLDTGSQNLVKTHVFERKHHGILCGFDLDDLKITLLTGRDHKKHTSGGDFRQATYRAIRQGIEQSENIILEPFYAFEIEVEDNYLGRVMSDIQRLNGSFEMPQSINNKSIITGRGPVATFMDYQLELISFTKGTGKISLNFDGYDECHNLEEVIEKYNYNKDADEEFTSNSIFCSKGTSYSVKGSEIKEYMHVDVEELINKYLKK</sequence>
<accession>A0A6N3FM42</accession>